<feature type="compositionally biased region" description="Polar residues" evidence="1">
    <location>
        <begin position="264"/>
        <end position="297"/>
    </location>
</feature>
<dbReference type="InterPro" id="IPR006018">
    <property type="entry name" value="Caldesmon_LSP"/>
</dbReference>
<feature type="compositionally biased region" description="Polar residues" evidence="1">
    <location>
        <begin position="477"/>
        <end position="488"/>
    </location>
</feature>
<reference evidence="2" key="2">
    <citation type="submission" date="2021-03" db="UniProtKB">
        <authorList>
            <consortium name="Ensembl"/>
        </authorList>
    </citation>
    <scope>IDENTIFICATION</scope>
</reference>
<feature type="region of interest" description="Disordered" evidence="1">
    <location>
        <begin position="40"/>
        <end position="249"/>
    </location>
</feature>
<feature type="compositionally biased region" description="Polar residues" evidence="1">
    <location>
        <begin position="184"/>
        <end position="200"/>
    </location>
</feature>
<feature type="compositionally biased region" description="Basic residues" evidence="1">
    <location>
        <begin position="519"/>
        <end position="528"/>
    </location>
</feature>
<dbReference type="Pfam" id="PF02029">
    <property type="entry name" value="Caldesmon"/>
    <property type="match status" value="1"/>
</dbReference>
<feature type="compositionally biased region" description="Basic and acidic residues" evidence="1">
    <location>
        <begin position="136"/>
        <end position="155"/>
    </location>
</feature>
<organism evidence="2">
    <name type="scientific">Xenopus tropicalis</name>
    <name type="common">Western clawed frog</name>
    <name type="synonym">Silurana tropicalis</name>
    <dbReference type="NCBI Taxonomy" id="8364"/>
    <lineage>
        <taxon>Eukaryota</taxon>
        <taxon>Metazoa</taxon>
        <taxon>Chordata</taxon>
        <taxon>Craniata</taxon>
        <taxon>Vertebrata</taxon>
        <taxon>Euteleostomi</taxon>
        <taxon>Amphibia</taxon>
        <taxon>Batrachia</taxon>
        <taxon>Anura</taxon>
        <taxon>Pipoidea</taxon>
        <taxon>Pipidae</taxon>
        <taxon>Xenopodinae</taxon>
        <taxon>Xenopus</taxon>
        <taxon>Silurana</taxon>
    </lineage>
</organism>
<protein>
    <submittedName>
        <fullName evidence="2">Ladinin 1</fullName>
    </submittedName>
</protein>
<gene>
    <name evidence="2" type="primary">lad1</name>
</gene>
<feature type="region of interest" description="Disordered" evidence="1">
    <location>
        <begin position="340"/>
        <end position="392"/>
    </location>
</feature>
<dbReference type="PANTHER" id="PTHR12392">
    <property type="entry name" value="LADININ 1"/>
    <property type="match status" value="1"/>
</dbReference>
<dbReference type="Bgee" id="ENSXETG00000033210">
    <property type="expression patterns" value="Expressed in mesonephros and 9 other cell types or tissues"/>
</dbReference>
<feature type="compositionally biased region" description="Polar residues" evidence="1">
    <location>
        <begin position="156"/>
        <end position="171"/>
    </location>
</feature>
<name>A0A803J223_XENTR</name>
<evidence type="ECO:0000256" key="1">
    <source>
        <dbReference type="SAM" id="MobiDB-lite"/>
    </source>
</evidence>
<dbReference type="InParanoid" id="A0A803J223"/>
<dbReference type="Ensembl" id="ENSXETT00000109155">
    <property type="protein sequence ID" value="ENSXETP00000101865"/>
    <property type="gene ID" value="ENSXETG00000033210"/>
</dbReference>
<evidence type="ECO:0000313" key="2">
    <source>
        <dbReference type="Ensembl" id="ENSXETP00000101865"/>
    </source>
</evidence>
<dbReference type="AlphaFoldDB" id="A0A803J223"/>
<feature type="compositionally biased region" description="Basic and acidic residues" evidence="1">
    <location>
        <begin position="303"/>
        <end position="314"/>
    </location>
</feature>
<dbReference type="InterPro" id="IPR017404">
    <property type="entry name" value="Ladinin_1"/>
</dbReference>
<sequence>MSLSKGNWSALSRLTKQWSVDDEEEQIRERRRRNRICSNPGEKAIELLSEDGESDKSLPSSMSAHSSKETGQKEQTEKHQKIETGSEIQELRKPSENQELRSEEKEKSKCHKAQNSQNSRSEIEVNNRNMQKHFQKHELQREQSLESKKQTKEINKSTVGNNSGESNSQEEFQGLKNQVKESLVSDNQKEVSQGPKQQNKGIVDFQKSNHKINGNQEPEDEKLQRADKKKEKDTDKLVGQDIPGTLPSSLSISAVHRDVATDIYPSSDSLPLNDHGTSSSTKTTETYRSQVYVSTVKISKKHSTSDIDDRDHSETALPVQNKTEVDAPSFINTIKRTEMHIPSLSSRSNSNKEGDLPLSPPHSSQIRQFSPRTSSFRALSQTEDKDDGAFSRNSNLRFSLRSRNIEDRMEKYASAVQRSGSVRISKPQSRCVIGASDGIASKRSIFEKDDNPTNKASSITKKDFTLPVAVTSRINQWASKTQEDSTSAARPKEISTGHVSNKKKLWQQKSQSSSDTKVSRKHIKQNCH</sequence>
<accession>A0A803J223</accession>
<feature type="compositionally biased region" description="Polar residues" evidence="1">
    <location>
        <begin position="361"/>
        <end position="381"/>
    </location>
</feature>
<feature type="region of interest" description="Disordered" evidence="1">
    <location>
        <begin position="477"/>
        <end position="528"/>
    </location>
</feature>
<feature type="compositionally biased region" description="Polar residues" evidence="1">
    <location>
        <begin position="113"/>
        <end position="129"/>
    </location>
</feature>
<dbReference type="PANTHER" id="PTHR12392:SF0">
    <property type="entry name" value="LADININ-1"/>
    <property type="match status" value="1"/>
</dbReference>
<dbReference type="GO" id="GO:0005198">
    <property type="term" value="F:structural molecule activity"/>
    <property type="evidence" value="ECO:0007669"/>
    <property type="project" value="InterPro"/>
</dbReference>
<feature type="compositionally biased region" description="Basic and acidic residues" evidence="1">
    <location>
        <begin position="221"/>
        <end position="238"/>
    </location>
</feature>
<proteinExistence type="predicted"/>
<feature type="compositionally biased region" description="Basic and acidic residues" evidence="1">
    <location>
        <begin position="66"/>
        <end position="107"/>
    </location>
</feature>
<feature type="region of interest" description="Disordered" evidence="1">
    <location>
        <begin position="263"/>
        <end position="324"/>
    </location>
</feature>
<reference evidence="2" key="1">
    <citation type="journal article" date="2010" name="Science">
        <title>The genome of the Western clawed frog Xenopus tropicalis.</title>
        <authorList>
            <person name="Hellsten U."/>
            <person name="Harland R.M."/>
            <person name="Gilchrist M.J."/>
            <person name="Hendrix D."/>
            <person name="Jurka J."/>
            <person name="Kapitonov V."/>
            <person name="Ovcharenko I."/>
            <person name="Putnam N.H."/>
            <person name="Shu S."/>
            <person name="Taher L."/>
            <person name="Blitz I.L."/>
            <person name="Blumberg B."/>
            <person name="Dichmann D.S."/>
            <person name="Dubchak I."/>
            <person name="Amaya E."/>
            <person name="Detter J.C."/>
            <person name="Fletcher R."/>
            <person name="Gerhard D.S."/>
            <person name="Goodstein D."/>
            <person name="Graves T."/>
            <person name="Grigoriev I.V."/>
            <person name="Grimwood J."/>
            <person name="Kawashima T."/>
            <person name="Lindquist E."/>
            <person name="Lucas S.M."/>
            <person name="Mead P.E."/>
            <person name="Mitros T."/>
            <person name="Ogino H."/>
            <person name="Ohta Y."/>
            <person name="Poliakov A.V."/>
            <person name="Pollet N."/>
            <person name="Robert J."/>
            <person name="Salamov A."/>
            <person name="Sater A.K."/>
            <person name="Schmutz J."/>
            <person name="Terry A."/>
            <person name="Vize P.D."/>
            <person name="Warren W.C."/>
            <person name="Wells D."/>
            <person name="Wills A."/>
            <person name="Wilson R.K."/>
            <person name="Zimmerman L.B."/>
            <person name="Zorn A.M."/>
            <person name="Grainger R."/>
            <person name="Grammer T."/>
            <person name="Khokha M.K."/>
            <person name="Richardson P.M."/>
            <person name="Rokhsar D.S."/>
        </authorList>
    </citation>
    <scope>NUCLEOTIDE SEQUENCE [LARGE SCALE GENOMIC DNA]</scope>
    <source>
        <strain evidence="2">Nigerian</strain>
    </source>
</reference>
<dbReference type="GeneTree" id="ENSGT00940000174313"/>